<dbReference type="Gene3D" id="2.180.10.10">
    <property type="entry name" value="RHS repeat-associated core"/>
    <property type="match status" value="1"/>
</dbReference>
<protein>
    <submittedName>
        <fullName evidence="1">Uncharacterized protein</fullName>
    </submittedName>
</protein>
<reference evidence="1" key="1">
    <citation type="submission" date="2020-01" db="EMBL/GenBank/DDBJ databases">
        <authorList>
            <person name="Meier V. D."/>
            <person name="Meier V D."/>
        </authorList>
    </citation>
    <scope>NUCLEOTIDE SEQUENCE</scope>
    <source>
        <strain evidence="1">HLG_WM_MAG_10</strain>
    </source>
</reference>
<organism evidence="1">
    <name type="scientific">uncultured Aureispira sp</name>
    <dbReference type="NCBI Taxonomy" id="1331704"/>
    <lineage>
        <taxon>Bacteria</taxon>
        <taxon>Pseudomonadati</taxon>
        <taxon>Bacteroidota</taxon>
        <taxon>Saprospiria</taxon>
        <taxon>Saprospirales</taxon>
        <taxon>Saprospiraceae</taxon>
        <taxon>Aureispira</taxon>
        <taxon>environmental samples</taxon>
    </lineage>
</organism>
<dbReference type="AlphaFoldDB" id="A0A6S6SXU0"/>
<evidence type="ECO:0000313" key="1">
    <source>
        <dbReference type="EMBL" id="CAA6810982.1"/>
    </source>
</evidence>
<dbReference type="EMBL" id="CACVAQ010000170">
    <property type="protein sequence ID" value="CAA6810982.1"/>
    <property type="molecule type" value="Genomic_DNA"/>
</dbReference>
<proteinExistence type="predicted"/>
<sequence length="386" mass="45343">MTTPIFKNTIRLFLFILLPILFGVLASFQAYPSTKSPKPQIKTQIHKNFKLKGEQSMLQQHTETKYNIHGEVIEQAEYTETEQGNTALEKLKIIKYNVEGLYIGSMVYNRDNALIWSEENEYKGTDRVIKIRHTDYSDPSKSTYTTLEYDEDGHVILSKTYDKEDNQLSEQKRNYSSTGELLSAVDWTYTYRNAKLVKKTISLENQYNDKGQIIQSTLLSQDGKNRLKDVKLFKNNAIIDWIKYKNGRIINQFTAATRDTTAIIKEYAIPPPIPEQKVVLEYDDAKRNPLENIPHTPYKAVTYKTNKFGFPSKKITRTYNQVSEVVYYFYNDKGQLISEKTHDKISRDTDEIQYEYDLHNNPTKKMIFHNEKEVQQHLYSYEYYRL</sequence>
<gene>
    <name evidence="1" type="ORF">HELGO_WM37647</name>
</gene>
<name>A0A6S6SXU0_9BACT</name>
<accession>A0A6S6SXU0</accession>